<name>A0A0E9SJU7_ANGAN</name>
<organism evidence="1">
    <name type="scientific">Anguilla anguilla</name>
    <name type="common">European freshwater eel</name>
    <name type="synonym">Muraena anguilla</name>
    <dbReference type="NCBI Taxonomy" id="7936"/>
    <lineage>
        <taxon>Eukaryota</taxon>
        <taxon>Metazoa</taxon>
        <taxon>Chordata</taxon>
        <taxon>Craniata</taxon>
        <taxon>Vertebrata</taxon>
        <taxon>Euteleostomi</taxon>
        <taxon>Actinopterygii</taxon>
        <taxon>Neopterygii</taxon>
        <taxon>Teleostei</taxon>
        <taxon>Anguilliformes</taxon>
        <taxon>Anguillidae</taxon>
        <taxon>Anguilla</taxon>
    </lineage>
</organism>
<reference evidence="1" key="2">
    <citation type="journal article" date="2015" name="Fish Shellfish Immunol.">
        <title>Early steps in the European eel (Anguilla anguilla)-Vibrio vulnificus interaction in the gills: Role of the RtxA13 toxin.</title>
        <authorList>
            <person name="Callol A."/>
            <person name="Pajuelo D."/>
            <person name="Ebbesson L."/>
            <person name="Teles M."/>
            <person name="MacKenzie S."/>
            <person name="Amaro C."/>
        </authorList>
    </citation>
    <scope>NUCLEOTIDE SEQUENCE</scope>
</reference>
<proteinExistence type="predicted"/>
<dbReference type="EMBL" id="GBXM01066908">
    <property type="protein sequence ID" value="JAH41669.1"/>
    <property type="molecule type" value="Transcribed_RNA"/>
</dbReference>
<protein>
    <submittedName>
        <fullName evidence="1">Uncharacterized protein</fullName>
    </submittedName>
</protein>
<dbReference type="AlphaFoldDB" id="A0A0E9SJU7"/>
<sequence>MGKRRMRRRRAPVEGRSFHLSSASCFSQSLFGD</sequence>
<reference evidence="1" key="1">
    <citation type="submission" date="2014-11" db="EMBL/GenBank/DDBJ databases">
        <authorList>
            <person name="Amaro Gonzalez C."/>
        </authorList>
    </citation>
    <scope>NUCLEOTIDE SEQUENCE</scope>
</reference>
<evidence type="ECO:0000313" key="1">
    <source>
        <dbReference type="EMBL" id="JAH41669.1"/>
    </source>
</evidence>
<accession>A0A0E9SJU7</accession>